<dbReference type="InterPro" id="IPR033730">
    <property type="entry name" value="ProRS_core_prok"/>
</dbReference>
<organism evidence="11 12">
    <name type="scientific">Candidatus Azambacteria bacterium RIFCSPLOWO2_01_FULL_46_25</name>
    <dbReference type="NCBI Taxonomy" id="1797298"/>
    <lineage>
        <taxon>Bacteria</taxon>
        <taxon>Candidatus Azamiibacteriota</taxon>
    </lineage>
</organism>
<dbReference type="InterPro" id="IPR002316">
    <property type="entry name" value="Pro-tRNA-ligase_IIa"/>
</dbReference>
<protein>
    <recommendedName>
        <fullName evidence="2">Proline--tRNA ligase</fullName>
        <ecNumber evidence="1">6.1.1.15</ecNumber>
    </recommendedName>
    <alternativeName>
        <fullName evidence="8">Prolyl-tRNA synthetase</fullName>
    </alternativeName>
</protein>
<dbReference type="EC" id="6.1.1.15" evidence="1"/>
<dbReference type="GO" id="GO:0006433">
    <property type="term" value="P:prolyl-tRNA aminoacylation"/>
    <property type="evidence" value="ECO:0007669"/>
    <property type="project" value="InterPro"/>
</dbReference>
<dbReference type="GO" id="GO:0005524">
    <property type="term" value="F:ATP binding"/>
    <property type="evidence" value="ECO:0007669"/>
    <property type="project" value="UniProtKB-KW"/>
</dbReference>
<keyword evidence="6" id="KW-0648">Protein biosynthesis</keyword>
<dbReference type="PANTHER" id="PTHR42753:SF2">
    <property type="entry name" value="PROLINE--TRNA LIGASE"/>
    <property type="match status" value="1"/>
</dbReference>
<evidence type="ECO:0000256" key="3">
    <source>
        <dbReference type="ARBA" id="ARBA00022598"/>
    </source>
</evidence>
<dbReference type="STRING" id="1797298.A2988_03915"/>
<dbReference type="Proteomes" id="UP000176650">
    <property type="component" value="Unassembled WGS sequence"/>
</dbReference>
<proteinExistence type="predicted"/>
<dbReference type="Pfam" id="PF00587">
    <property type="entry name" value="tRNA-synt_2b"/>
    <property type="match status" value="1"/>
</dbReference>
<dbReference type="AlphaFoldDB" id="A0A1F5BVJ0"/>
<sequence>MLQSQAFIKTKREAPKDEVSVNAQLLLRGGFIDKLTSGVYSFLPLGFRVLAKIERIITQEMDAVGGQKILMPALQPKSLWEETDRWVSMDVLYKVKDRQEKEFALGPTHEEVITDIVRKHPLSYRDMPFALYQIQTKFRDELRAKSGILRGREFLMKDLYSFHADEADRQRYYETVKKAYLEIFKRCGLKAIVTEASGGAFSKEISHEFQVATDAGEDIIVSCASCGFAQNRELTEAKTGDACPKCGKPLTEQKAIEVGNIFTLGTRFSQAMKAFFTDKDGTEKLLVMGCYGMGLSRVLGTVVEANHDDRGIIWPKEIAPFDAHLIVLESKDAKESKRVFTEAKKAYDALGKVTIGKEKRLLEVLYDDRKGVSPGQKFADADLVGCTWRIVVSAKTLAQGKVEIKKRSDTTAKLVAFKSVVKEMH</sequence>
<evidence type="ECO:0000256" key="1">
    <source>
        <dbReference type="ARBA" id="ARBA00012831"/>
    </source>
</evidence>
<dbReference type="SUPFAM" id="SSF55681">
    <property type="entry name" value="Class II aaRS and biotin synthetases"/>
    <property type="match status" value="1"/>
</dbReference>
<comment type="catalytic activity">
    <reaction evidence="9">
        <text>tRNA(Pro) + L-proline + ATP = L-prolyl-tRNA(Pro) + AMP + diphosphate</text>
        <dbReference type="Rhea" id="RHEA:14305"/>
        <dbReference type="Rhea" id="RHEA-COMP:9700"/>
        <dbReference type="Rhea" id="RHEA-COMP:9702"/>
        <dbReference type="ChEBI" id="CHEBI:30616"/>
        <dbReference type="ChEBI" id="CHEBI:33019"/>
        <dbReference type="ChEBI" id="CHEBI:60039"/>
        <dbReference type="ChEBI" id="CHEBI:78442"/>
        <dbReference type="ChEBI" id="CHEBI:78532"/>
        <dbReference type="ChEBI" id="CHEBI:456215"/>
        <dbReference type="EC" id="6.1.1.15"/>
    </reaction>
</comment>
<dbReference type="GO" id="GO:0005829">
    <property type="term" value="C:cytosol"/>
    <property type="evidence" value="ECO:0007669"/>
    <property type="project" value="TreeGrafter"/>
</dbReference>
<feature type="domain" description="Aminoacyl-transfer RNA synthetases class-II family profile" evidence="10">
    <location>
        <begin position="38"/>
        <end position="315"/>
    </location>
</feature>
<dbReference type="Pfam" id="PF03129">
    <property type="entry name" value="HGTP_anticodon"/>
    <property type="match status" value="1"/>
</dbReference>
<evidence type="ECO:0000256" key="7">
    <source>
        <dbReference type="ARBA" id="ARBA00023146"/>
    </source>
</evidence>
<name>A0A1F5BVJ0_9BACT</name>
<comment type="caution">
    <text evidence="11">The sequence shown here is derived from an EMBL/GenBank/DDBJ whole genome shotgun (WGS) entry which is preliminary data.</text>
</comment>
<gene>
    <name evidence="11" type="ORF">A2988_03915</name>
</gene>
<dbReference type="PROSITE" id="PS50862">
    <property type="entry name" value="AA_TRNA_LIGASE_II"/>
    <property type="match status" value="1"/>
</dbReference>
<keyword evidence="5" id="KW-0067">ATP-binding</keyword>
<dbReference type="InterPro" id="IPR036621">
    <property type="entry name" value="Anticodon-bd_dom_sf"/>
</dbReference>
<dbReference type="SUPFAM" id="SSF52954">
    <property type="entry name" value="Class II aaRS ABD-related"/>
    <property type="match status" value="1"/>
</dbReference>
<dbReference type="PRINTS" id="PR01046">
    <property type="entry name" value="TRNASYNTHPRO"/>
</dbReference>
<evidence type="ECO:0000256" key="9">
    <source>
        <dbReference type="ARBA" id="ARBA00047671"/>
    </source>
</evidence>
<reference evidence="11 12" key="1">
    <citation type="journal article" date="2016" name="Nat. Commun.">
        <title>Thousands of microbial genomes shed light on interconnected biogeochemical processes in an aquifer system.</title>
        <authorList>
            <person name="Anantharaman K."/>
            <person name="Brown C.T."/>
            <person name="Hug L.A."/>
            <person name="Sharon I."/>
            <person name="Castelle C.J."/>
            <person name="Probst A.J."/>
            <person name="Thomas B.C."/>
            <person name="Singh A."/>
            <person name="Wilkins M.J."/>
            <person name="Karaoz U."/>
            <person name="Brodie E.L."/>
            <person name="Williams K.H."/>
            <person name="Hubbard S.S."/>
            <person name="Banfield J.F."/>
        </authorList>
    </citation>
    <scope>NUCLEOTIDE SEQUENCE [LARGE SCALE GENOMIC DNA]</scope>
</reference>
<dbReference type="CDD" id="cd00779">
    <property type="entry name" value="ProRS_core_prok"/>
    <property type="match status" value="1"/>
</dbReference>
<dbReference type="InterPro" id="IPR050062">
    <property type="entry name" value="Pro-tRNA_synthetase"/>
</dbReference>
<evidence type="ECO:0000256" key="8">
    <source>
        <dbReference type="ARBA" id="ARBA00029731"/>
    </source>
</evidence>
<evidence type="ECO:0000256" key="2">
    <source>
        <dbReference type="ARBA" id="ARBA00019110"/>
    </source>
</evidence>
<dbReference type="GO" id="GO:0004827">
    <property type="term" value="F:proline-tRNA ligase activity"/>
    <property type="evidence" value="ECO:0007669"/>
    <property type="project" value="UniProtKB-EC"/>
</dbReference>
<keyword evidence="3" id="KW-0436">Ligase</keyword>
<dbReference type="InterPro" id="IPR045864">
    <property type="entry name" value="aa-tRNA-synth_II/BPL/LPL"/>
</dbReference>
<evidence type="ECO:0000313" key="12">
    <source>
        <dbReference type="Proteomes" id="UP000176650"/>
    </source>
</evidence>
<dbReference type="Gene3D" id="3.30.930.10">
    <property type="entry name" value="Bira Bifunctional Protein, Domain 2"/>
    <property type="match status" value="1"/>
</dbReference>
<accession>A0A1F5BVJ0</accession>
<dbReference type="InterPro" id="IPR002314">
    <property type="entry name" value="aa-tRNA-synt_IIb"/>
</dbReference>
<dbReference type="PANTHER" id="PTHR42753">
    <property type="entry name" value="MITOCHONDRIAL RIBOSOME PROTEIN L39/PROLYL-TRNA LIGASE FAMILY MEMBER"/>
    <property type="match status" value="1"/>
</dbReference>
<evidence type="ECO:0000313" key="11">
    <source>
        <dbReference type="EMBL" id="OGD34621.1"/>
    </source>
</evidence>
<dbReference type="EMBL" id="MEYS01000001">
    <property type="protein sequence ID" value="OGD34621.1"/>
    <property type="molecule type" value="Genomic_DNA"/>
</dbReference>
<dbReference type="InterPro" id="IPR004154">
    <property type="entry name" value="Anticodon-bd"/>
</dbReference>
<keyword evidence="4" id="KW-0547">Nucleotide-binding</keyword>
<evidence type="ECO:0000256" key="6">
    <source>
        <dbReference type="ARBA" id="ARBA00022917"/>
    </source>
</evidence>
<dbReference type="InterPro" id="IPR006195">
    <property type="entry name" value="aa-tRNA-synth_II"/>
</dbReference>
<evidence type="ECO:0000259" key="10">
    <source>
        <dbReference type="PROSITE" id="PS50862"/>
    </source>
</evidence>
<evidence type="ECO:0000256" key="4">
    <source>
        <dbReference type="ARBA" id="ARBA00022741"/>
    </source>
</evidence>
<dbReference type="Gene3D" id="3.40.50.800">
    <property type="entry name" value="Anticodon-binding domain"/>
    <property type="match status" value="1"/>
</dbReference>
<evidence type="ECO:0000256" key="5">
    <source>
        <dbReference type="ARBA" id="ARBA00022840"/>
    </source>
</evidence>
<keyword evidence="7" id="KW-0030">Aminoacyl-tRNA synthetase</keyword>